<accession>A0A9X3APU2</accession>
<evidence type="ECO:0000313" key="3">
    <source>
        <dbReference type="Proteomes" id="UP001147830"/>
    </source>
</evidence>
<reference evidence="2" key="1">
    <citation type="journal article" date="2022" name="Front. Microbiol.">
        <title>Genome-based taxonomic rearrangement of Oceanobacter-related bacteria including the description of Thalassolituus hydrocarbonoclasticus sp. nov. and Thalassolituus pacificus sp. nov. and emended description of the genus Thalassolituus.</title>
        <authorList>
            <person name="Dong C."/>
            <person name="Wei L."/>
            <person name="Wang J."/>
            <person name="Lai Q."/>
            <person name="Huang Z."/>
            <person name="Shao Z."/>
        </authorList>
    </citation>
    <scope>NUCLEOTIDE SEQUENCE</scope>
    <source>
        <strain evidence="2">59MF3M-4</strain>
    </source>
</reference>
<sequence>MIRTGVMMLALSLPLSGYAADKIRVLAEGEEASCELVSKQVCSTTSMNPEEECLARHKKQAADAGADALLIRGSEDSRRNKPSLTGMKTVVTTKVSADYYRCAAAATAAETVVKDSEGWSTVEKRLLVLESLKSKGLISDAEYQLKRQDILKDL</sequence>
<protein>
    <recommendedName>
        <fullName evidence="4">SHOCT domain-containing protein</fullName>
    </recommendedName>
</protein>
<gene>
    <name evidence="2" type="ORF">NYR02_01025</name>
</gene>
<evidence type="ECO:0000313" key="2">
    <source>
        <dbReference type="EMBL" id="MCT7357605.1"/>
    </source>
</evidence>
<keyword evidence="3" id="KW-1185">Reference proteome</keyword>
<evidence type="ECO:0000256" key="1">
    <source>
        <dbReference type="SAM" id="SignalP"/>
    </source>
</evidence>
<proteinExistence type="predicted"/>
<dbReference type="Proteomes" id="UP001147830">
    <property type="component" value="Unassembled WGS sequence"/>
</dbReference>
<organism evidence="2 3">
    <name type="scientific">Thalassolituus pacificus</name>
    <dbReference type="NCBI Taxonomy" id="2975440"/>
    <lineage>
        <taxon>Bacteria</taxon>
        <taxon>Pseudomonadati</taxon>
        <taxon>Pseudomonadota</taxon>
        <taxon>Gammaproteobacteria</taxon>
        <taxon>Oceanospirillales</taxon>
        <taxon>Oceanospirillaceae</taxon>
        <taxon>Thalassolituus</taxon>
    </lineage>
</organism>
<name>A0A9X3APU2_9GAMM</name>
<reference evidence="2" key="2">
    <citation type="submission" date="2022-08" db="EMBL/GenBank/DDBJ databases">
        <authorList>
            <person name="Dong C."/>
        </authorList>
    </citation>
    <scope>NUCLEOTIDE SEQUENCE</scope>
    <source>
        <strain evidence="2">59MF3M-4</strain>
    </source>
</reference>
<feature type="signal peptide" evidence="1">
    <location>
        <begin position="1"/>
        <end position="19"/>
    </location>
</feature>
<feature type="chain" id="PRO_5040969779" description="SHOCT domain-containing protein" evidence="1">
    <location>
        <begin position="20"/>
        <end position="154"/>
    </location>
</feature>
<evidence type="ECO:0008006" key="4">
    <source>
        <dbReference type="Google" id="ProtNLM"/>
    </source>
</evidence>
<dbReference type="EMBL" id="JAOANI010000002">
    <property type="protein sequence ID" value="MCT7357605.1"/>
    <property type="molecule type" value="Genomic_DNA"/>
</dbReference>
<dbReference type="AlphaFoldDB" id="A0A9X3APU2"/>
<comment type="caution">
    <text evidence="2">The sequence shown here is derived from an EMBL/GenBank/DDBJ whole genome shotgun (WGS) entry which is preliminary data.</text>
</comment>
<dbReference type="RefSeq" id="WP_260974538.1">
    <property type="nucleotide sequence ID" value="NZ_JAOANI010000002.1"/>
</dbReference>
<keyword evidence="1" id="KW-0732">Signal</keyword>